<feature type="domain" description="Aldehyde dehydrogenase" evidence="4">
    <location>
        <begin position="13"/>
        <end position="473"/>
    </location>
</feature>
<dbReference type="Pfam" id="PF00171">
    <property type="entry name" value="Aldedh"/>
    <property type="match status" value="1"/>
</dbReference>
<evidence type="ECO:0000313" key="5">
    <source>
        <dbReference type="EMBL" id="MBA4610805.1"/>
    </source>
</evidence>
<accession>A0A838XJU1</accession>
<keyword evidence="2" id="KW-0560">Oxidoreductase</keyword>
<evidence type="ECO:0000256" key="1">
    <source>
        <dbReference type="ARBA" id="ARBA00009986"/>
    </source>
</evidence>
<dbReference type="Proteomes" id="UP000559404">
    <property type="component" value="Unassembled WGS sequence"/>
</dbReference>
<dbReference type="Gene3D" id="3.40.605.10">
    <property type="entry name" value="Aldehyde Dehydrogenase, Chain A, domain 1"/>
    <property type="match status" value="1"/>
</dbReference>
<evidence type="ECO:0000259" key="4">
    <source>
        <dbReference type="Pfam" id="PF00171"/>
    </source>
</evidence>
<name>A0A838XJU1_9HYPH</name>
<dbReference type="GO" id="GO:0016620">
    <property type="term" value="F:oxidoreductase activity, acting on the aldehyde or oxo group of donors, NAD or NADP as acceptor"/>
    <property type="evidence" value="ECO:0007669"/>
    <property type="project" value="InterPro"/>
</dbReference>
<keyword evidence="3" id="KW-0558">Oxidation</keyword>
<reference evidence="5 6" key="2">
    <citation type="submission" date="2020-08" db="EMBL/GenBank/DDBJ databases">
        <title>Stappia taiwanensis sp. nov., isolated from a coastal thermal spring.</title>
        <authorList>
            <person name="Kampfer P."/>
        </authorList>
    </citation>
    <scope>NUCLEOTIDE SEQUENCE [LARGE SCALE GENOMIC DNA]</scope>
    <source>
        <strain evidence="5 6">DSM 23284</strain>
    </source>
</reference>
<keyword evidence="6" id="KW-1185">Reference proteome</keyword>
<proteinExistence type="inferred from homology"/>
<sequence>MQHLHHFYIDGAWTPPHRLNAIEVVDPSTEQPIASLALGAEEDVERAVTAAASAFPRWSGTPLMERKAAVARLAEVYQRRGEEMGAAISREMGAPIDLATTAQVGSGSGHFQTFLDLIDGFEFEEWLEADSHCHRILKEPIGVVALITPWNWPMNQIALKVVPALLTGCTVVLKPSEIAPLSGHLFAEMVAEAGIPAGVFNLVHGDGAGVGSALTAHPRVDMVSFTGSNRAGVAISKTAADTIKRVSLELGGKGANILFDDADEKAVARGLASCFLNSGQGCNAPSRMLVQRGIYEETVAKAAEIARAVQVAPASLPGNHIGPVVSEAQYERIQGLIASGLEQGARLVAGGLGRPEGLETGYFVRPTVLADCTNEMTVAREEIFGPVQVIIPFDSEEEAIAIANDTVFGLTNYVQTADLHRARRVARALRSGMVEINGVGRSWRTPFGGYKQSGSGREGGLWGIEEFLEVKAVSGWDGAG</sequence>
<dbReference type="InterPro" id="IPR016161">
    <property type="entry name" value="Ald_DH/histidinol_DH"/>
</dbReference>
<evidence type="ECO:0000256" key="2">
    <source>
        <dbReference type="ARBA" id="ARBA00023002"/>
    </source>
</evidence>
<dbReference type="EMBL" id="JACEON010000003">
    <property type="protein sequence ID" value="MBA4610805.1"/>
    <property type="molecule type" value="Genomic_DNA"/>
</dbReference>
<organism evidence="5 6">
    <name type="scientific">Stappia taiwanensis</name>
    <dbReference type="NCBI Taxonomy" id="992267"/>
    <lineage>
        <taxon>Bacteria</taxon>
        <taxon>Pseudomonadati</taxon>
        <taxon>Pseudomonadota</taxon>
        <taxon>Alphaproteobacteria</taxon>
        <taxon>Hyphomicrobiales</taxon>
        <taxon>Stappiaceae</taxon>
        <taxon>Stappia</taxon>
    </lineage>
</organism>
<evidence type="ECO:0000313" key="6">
    <source>
        <dbReference type="Proteomes" id="UP000559404"/>
    </source>
</evidence>
<dbReference type="InterPro" id="IPR016163">
    <property type="entry name" value="Ald_DH_C"/>
</dbReference>
<gene>
    <name evidence="5" type="ORF">H1W37_04020</name>
</gene>
<dbReference type="PANTHER" id="PTHR42804:SF1">
    <property type="entry name" value="ALDEHYDE DEHYDROGENASE-RELATED"/>
    <property type="match status" value="1"/>
</dbReference>
<dbReference type="InterPro" id="IPR015590">
    <property type="entry name" value="Aldehyde_DH_dom"/>
</dbReference>
<dbReference type="CDD" id="cd07138">
    <property type="entry name" value="ALDH_CddD_SSP0762"/>
    <property type="match status" value="1"/>
</dbReference>
<dbReference type="AlphaFoldDB" id="A0A838XJU1"/>
<dbReference type="FunFam" id="3.40.605.10:FF:000007">
    <property type="entry name" value="NAD/NADP-dependent betaine aldehyde dehydrogenase"/>
    <property type="match status" value="1"/>
</dbReference>
<evidence type="ECO:0000256" key="3">
    <source>
        <dbReference type="ARBA" id="ARBA00023097"/>
    </source>
</evidence>
<reference evidence="5 6" key="1">
    <citation type="submission" date="2020-07" db="EMBL/GenBank/DDBJ databases">
        <authorList>
            <person name="Li M."/>
        </authorList>
    </citation>
    <scope>NUCLEOTIDE SEQUENCE [LARGE SCALE GENOMIC DNA]</scope>
    <source>
        <strain evidence="5 6">DSM 23284</strain>
    </source>
</reference>
<protein>
    <submittedName>
        <fullName evidence="5">Aldehyde dehydrogenase family protein</fullName>
    </submittedName>
</protein>
<dbReference type="RefSeq" id="WP_181759007.1">
    <property type="nucleotide sequence ID" value="NZ_BMCR01000004.1"/>
</dbReference>
<dbReference type="Gene3D" id="3.40.309.10">
    <property type="entry name" value="Aldehyde Dehydrogenase, Chain A, domain 2"/>
    <property type="match status" value="1"/>
</dbReference>
<dbReference type="SUPFAM" id="SSF53720">
    <property type="entry name" value="ALDH-like"/>
    <property type="match status" value="1"/>
</dbReference>
<dbReference type="FunFam" id="3.40.309.10:FF:000012">
    <property type="entry name" value="Betaine aldehyde dehydrogenase"/>
    <property type="match status" value="1"/>
</dbReference>
<comment type="similarity">
    <text evidence="1">Belongs to the aldehyde dehydrogenase family.</text>
</comment>
<dbReference type="PANTHER" id="PTHR42804">
    <property type="entry name" value="ALDEHYDE DEHYDROGENASE"/>
    <property type="match status" value="1"/>
</dbReference>
<comment type="caution">
    <text evidence="5">The sequence shown here is derived from an EMBL/GenBank/DDBJ whole genome shotgun (WGS) entry which is preliminary data.</text>
</comment>
<dbReference type="InterPro" id="IPR016162">
    <property type="entry name" value="Ald_DH_N"/>
</dbReference>